<keyword evidence="2" id="KW-1185">Reference proteome</keyword>
<organism evidence="1 2">
    <name type="scientific">Metabacillus herbersteinensis</name>
    <dbReference type="NCBI Taxonomy" id="283816"/>
    <lineage>
        <taxon>Bacteria</taxon>
        <taxon>Bacillati</taxon>
        <taxon>Bacillota</taxon>
        <taxon>Bacilli</taxon>
        <taxon>Bacillales</taxon>
        <taxon>Bacillaceae</taxon>
        <taxon>Metabacillus</taxon>
    </lineage>
</organism>
<comment type="caution">
    <text evidence="1">The sequence shown here is derived from an EMBL/GenBank/DDBJ whole genome shotgun (WGS) entry which is preliminary data.</text>
</comment>
<proteinExistence type="predicted"/>
<dbReference type="EMBL" id="JBHLVO010000005">
    <property type="protein sequence ID" value="MFC0271536.1"/>
    <property type="molecule type" value="Genomic_DNA"/>
</dbReference>
<evidence type="ECO:0000313" key="2">
    <source>
        <dbReference type="Proteomes" id="UP001589854"/>
    </source>
</evidence>
<evidence type="ECO:0000313" key="1">
    <source>
        <dbReference type="EMBL" id="MFC0271536.1"/>
    </source>
</evidence>
<protein>
    <submittedName>
        <fullName evidence="1">Uncharacterized protein</fullName>
    </submittedName>
</protein>
<reference evidence="1 2" key="1">
    <citation type="submission" date="2024-09" db="EMBL/GenBank/DDBJ databases">
        <authorList>
            <person name="Sun Q."/>
            <person name="Mori K."/>
        </authorList>
    </citation>
    <scope>NUCLEOTIDE SEQUENCE [LARGE SCALE GENOMIC DNA]</scope>
    <source>
        <strain evidence="1 2">CCM 7228</strain>
    </source>
</reference>
<gene>
    <name evidence="1" type="ORF">ACFFIX_08720</name>
</gene>
<name>A0ABV6GDR4_9BACI</name>
<accession>A0ABV6GDR4</accession>
<dbReference type="RefSeq" id="WP_378932627.1">
    <property type="nucleotide sequence ID" value="NZ_JBHLVO010000005.1"/>
</dbReference>
<sequence>MIVKSCNGYELEKEKPNTPEDFFNRSEVVYEDESGKEQQLSVLYVRYFEEGLQQYTPFKENLILGGDNPVYLKDIVALVCLLNHSTYLARRRVYIKSAEEFSRLFEGLDVDKLHKLLKELQIKNRVVI</sequence>
<dbReference type="Proteomes" id="UP001589854">
    <property type="component" value="Unassembled WGS sequence"/>
</dbReference>